<dbReference type="PANTHER" id="PTHR11851:SF49">
    <property type="entry name" value="MITOCHONDRIAL-PROCESSING PEPTIDASE SUBUNIT ALPHA"/>
    <property type="match status" value="1"/>
</dbReference>
<feature type="domain" description="Peptidase M16 C-terminal" evidence="4">
    <location>
        <begin position="178"/>
        <end position="362"/>
    </location>
</feature>
<evidence type="ECO:0000256" key="1">
    <source>
        <dbReference type="ARBA" id="ARBA00007261"/>
    </source>
</evidence>
<evidence type="ECO:0000313" key="5">
    <source>
        <dbReference type="EMBL" id="MBE9031118.1"/>
    </source>
</evidence>
<dbReference type="InterPro" id="IPR011765">
    <property type="entry name" value="Pept_M16_N"/>
</dbReference>
<dbReference type="InterPro" id="IPR050361">
    <property type="entry name" value="MPP/UQCRC_Complex"/>
</dbReference>
<evidence type="ECO:0000256" key="2">
    <source>
        <dbReference type="RuleBase" id="RU004447"/>
    </source>
</evidence>
<dbReference type="PROSITE" id="PS00143">
    <property type="entry name" value="INSULINASE"/>
    <property type="match status" value="1"/>
</dbReference>
<dbReference type="GO" id="GO:0046872">
    <property type="term" value="F:metal ion binding"/>
    <property type="evidence" value="ECO:0007669"/>
    <property type="project" value="InterPro"/>
</dbReference>
<dbReference type="Pfam" id="PF00675">
    <property type="entry name" value="Peptidase_M16"/>
    <property type="match status" value="1"/>
</dbReference>
<dbReference type="AlphaFoldDB" id="A0A928VNW2"/>
<keyword evidence="6" id="KW-1185">Reference proteome</keyword>
<dbReference type="PANTHER" id="PTHR11851">
    <property type="entry name" value="METALLOPROTEASE"/>
    <property type="match status" value="1"/>
</dbReference>
<feature type="domain" description="Peptidase M16 N-terminal" evidence="3">
    <location>
        <begin position="32"/>
        <end position="171"/>
    </location>
</feature>
<proteinExistence type="inferred from homology"/>
<dbReference type="RefSeq" id="WP_264325947.1">
    <property type="nucleotide sequence ID" value="NZ_JADEXQ010000053.1"/>
</dbReference>
<evidence type="ECO:0000259" key="4">
    <source>
        <dbReference type="Pfam" id="PF05193"/>
    </source>
</evidence>
<accession>A0A928VNW2</accession>
<gene>
    <name evidence="5" type="ORF">IQ266_15395</name>
</gene>
<comment type="caution">
    <text evidence="5">The sequence shown here is derived from an EMBL/GenBank/DDBJ whole genome shotgun (WGS) entry which is preliminary data.</text>
</comment>
<organism evidence="5 6">
    <name type="scientific">Romeriopsis navalis LEGE 11480</name>
    <dbReference type="NCBI Taxonomy" id="2777977"/>
    <lineage>
        <taxon>Bacteria</taxon>
        <taxon>Bacillati</taxon>
        <taxon>Cyanobacteriota</taxon>
        <taxon>Cyanophyceae</taxon>
        <taxon>Leptolyngbyales</taxon>
        <taxon>Leptolyngbyaceae</taxon>
        <taxon>Romeriopsis</taxon>
        <taxon>Romeriopsis navalis</taxon>
    </lineage>
</organism>
<comment type="similarity">
    <text evidence="1 2">Belongs to the peptidase M16 family.</text>
</comment>
<dbReference type="InterPro" id="IPR007863">
    <property type="entry name" value="Peptidase_M16_C"/>
</dbReference>
<dbReference type="InterPro" id="IPR001431">
    <property type="entry name" value="Pept_M16_Zn_BS"/>
</dbReference>
<evidence type="ECO:0000313" key="6">
    <source>
        <dbReference type="Proteomes" id="UP000625316"/>
    </source>
</evidence>
<dbReference type="Proteomes" id="UP000625316">
    <property type="component" value="Unassembled WGS sequence"/>
</dbReference>
<dbReference type="GO" id="GO:0006508">
    <property type="term" value="P:proteolysis"/>
    <property type="evidence" value="ECO:0007669"/>
    <property type="project" value="InterPro"/>
</dbReference>
<protein>
    <submittedName>
        <fullName evidence="5">Insulinase family protein</fullName>
    </submittedName>
</protein>
<dbReference type="SUPFAM" id="SSF63411">
    <property type="entry name" value="LuxS/MPP-like metallohydrolase"/>
    <property type="match status" value="2"/>
</dbReference>
<dbReference type="GO" id="GO:0004222">
    <property type="term" value="F:metalloendopeptidase activity"/>
    <property type="evidence" value="ECO:0007669"/>
    <property type="project" value="InterPro"/>
</dbReference>
<reference evidence="5" key="1">
    <citation type="submission" date="2020-10" db="EMBL/GenBank/DDBJ databases">
        <authorList>
            <person name="Castelo-Branco R."/>
            <person name="Eusebio N."/>
            <person name="Adriana R."/>
            <person name="Vieira A."/>
            <person name="Brugerolle De Fraissinette N."/>
            <person name="Rezende De Castro R."/>
            <person name="Schneider M.P."/>
            <person name="Vasconcelos V."/>
            <person name="Leao P.N."/>
        </authorList>
    </citation>
    <scope>NUCLEOTIDE SEQUENCE</scope>
    <source>
        <strain evidence="5">LEGE 11480</strain>
    </source>
</reference>
<name>A0A928VNW2_9CYAN</name>
<dbReference type="Pfam" id="PF05193">
    <property type="entry name" value="Peptidase_M16_C"/>
    <property type="match status" value="1"/>
</dbReference>
<dbReference type="InterPro" id="IPR011249">
    <property type="entry name" value="Metalloenz_LuxS/M16"/>
</dbReference>
<dbReference type="Gene3D" id="3.30.830.10">
    <property type="entry name" value="Metalloenzyme, LuxS/M16 peptidase-like"/>
    <property type="match status" value="2"/>
</dbReference>
<evidence type="ECO:0000259" key="3">
    <source>
        <dbReference type="Pfam" id="PF00675"/>
    </source>
</evidence>
<dbReference type="EMBL" id="JADEXQ010000053">
    <property type="protein sequence ID" value="MBE9031118.1"/>
    <property type="molecule type" value="Genomic_DNA"/>
</dbReference>
<sequence length="431" mass="48556">MTATATPIATSLNNPVIHHLPNGLTIIAEQIPVNAINLNLWLNIGSVVESNDINGMAHFLEHMIFKGTQRLQSGEFEARVEARGAATNAATSQDYTHYYITTAPQDFADLAPLQLDVLLNPAIPDDAFDRERQVVMEEIRRSEDNPRRRSYQHLANMAFETLPYNRPVLGPIEVIEQLKPQQMRDFHRGWYHPDRVVAVAVGNLPVEELIATVERSCLQSMEDRRGEPHIRHQRQSLGQESAFAQVIRAEHIDPTLQQARMMMLWRVPGCMNPQETYALDMLANILSHGRTSRLVQDLREQRQLVNGIGASNMTYQHQGIFCISANLDSDNIAATEQAIREQVDRLHNELVPMADLTKVATQVANHFVFNNETPSARANLYGYYYALMGDLAPAFSYTDAIRSLTPQDLQTAAQKYLSTEAYGTVTIRPET</sequence>